<dbReference type="OrthoDB" id="9802365at2"/>
<dbReference type="Proteomes" id="UP000006362">
    <property type="component" value="Chromosome"/>
</dbReference>
<dbReference type="CDD" id="cd10441">
    <property type="entry name" value="GIY-YIG_COG1833"/>
    <property type="match status" value="1"/>
</dbReference>
<dbReference type="eggNOG" id="COG1833">
    <property type="taxonomic scope" value="Bacteria"/>
</dbReference>
<keyword evidence="2" id="KW-1185">Reference proteome</keyword>
<dbReference type="EMBL" id="CP002444">
    <property type="protein sequence ID" value="ADU96853.1"/>
    <property type="molecule type" value="Genomic_DNA"/>
</dbReference>
<evidence type="ECO:0008006" key="3">
    <source>
        <dbReference type="Google" id="ProtNLM"/>
    </source>
</evidence>
<protein>
    <recommendedName>
        <fullName evidence="3">GIY-YIG domain-containing protein</fullName>
    </recommendedName>
</protein>
<dbReference type="InterPro" id="IPR002837">
    <property type="entry name" value="DUF123"/>
</dbReference>
<proteinExistence type="predicted"/>
<accession>E8T1V8</accession>
<dbReference type="Pfam" id="PF01986">
    <property type="entry name" value="DUF123"/>
    <property type="match status" value="1"/>
</dbReference>
<dbReference type="PANTHER" id="PTHR37460:SF1">
    <property type="entry name" value="ENDONUCLEASE III"/>
    <property type="match status" value="1"/>
</dbReference>
<reference evidence="1" key="1">
    <citation type="submission" date="2011-01" db="EMBL/GenBank/DDBJ databases">
        <title>Complete sequence of chromosome of Thermovibrio ammonificans HB-1.</title>
        <authorList>
            <consortium name="US DOE Joint Genome Institute"/>
            <person name="Lucas S."/>
            <person name="Copeland A."/>
            <person name="Lapidus A."/>
            <person name="Cheng J.-F."/>
            <person name="Goodwin L."/>
            <person name="Pitluck S."/>
            <person name="Davenport K."/>
            <person name="Detter J.C."/>
            <person name="Han C."/>
            <person name="Tapia R."/>
            <person name="Land M."/>
            <person name="Hauser L."/>
            <person name="Kyrpides N."/>
            <person name="Ivanova N."/>
            <person name="Ovchinnikova G."/>
            <person name="Vetriani C."/>
            <person name="Woyke T."/>
        </authorList>
    </citation>
    <scope>NUCLEOTIDE SEQUENCE [LARGE SCALE GENOMIC DNA]</scope>
    <source>
        <strain evidence="1">HB-1</strain>
    </source>
</reference>
<dbReference type="AlphaFoldDB" id="E8T1V8"/>
<organism evidence="1 2">
    <name type="scientific">Thermovibrio ammonificans (strain DSM 15698 / JCM 12110 / HB-1)</name>
    <dbReference type="NCBI Taxonomy" id="648996"/>
    <lineage>
        <taxon>Bacteria</taxon>
        <taxon>Pseudomonadati</taxon>
        <taxon>Aquificota</taxon>
        <taxon>Aquificia</taxon>
        <taxon>Desulfurobacteriales</taxon>
        <taxon>Desulfurobacteriaceae</taxon>
        <taxon>Thermovibrio</taxon>
    </lineage>
</organism>
<evidence type="ECO:0000313" key="2">
    <source>
        <dbReference type="Proteomes" id="UP000006362"/>
    </source>
</evidence>
<dbReference type="HOGENOM" id="CLU_115699_0_0_0"/>
<dbReference type="STRING" id="648996.Theam_0886"/>
<sequence length="148" mass="16420">MKGSYCLIFRLTESTEVETKGGKRFTLEAGIYCYAGSAFGPGGVEARVSRHLRREKKLKWHIDFVTTLRCFEPEAVAVLEGKRAECLIAGELSKLGKPVKGFGSTDCKCPSHLIKLESPQSAYRLLEKLGAKIHKTFSRRGDGSKRNP</sequence>
<dbReference type="RefSeq" id="WP_013537639.1">
    <property type="nucleotide sequence ID" value="NC_014926.1"/>
</dbReference>
<dbReference type="PANTHER" id="PTHR37460">
    <property type="entry name" value="ENDONUCLEASE III"/>
    <property type="match status" value="1"/>
</dbReference>
<gene>
    <name evidence="1" type="ordered locus">Theam_0886</name>
</gene>
<evidence type="ECO:0000313" key="1">
    <source>
        <dbReference type="EMBL" id="ADU96853.1"/>
    </source>
</evidence>
<name>E8T1V8_THEA1</name>
<dbReference type="KEGG" id="tam:Theam_0886"/>